<dbReference type="AlphaFoldDB" id="A0A399F349"/>
<dbReference type="PROSITE" id="PS51740">
    <property type="entry name" value="SPOVT_ABRB"/>
    <property type="match status" value="1"/>
</dbReference>
<protein>
    <recommendedName>
        <fullName evidence="2">SpoVT-AbrB domain-containing protein</fullName>
    </recommendedName>
</protein>
<sequence length="143" mass="16285">MQVELSPKELGVLLELLEEHRYFGWIYQAGEFGVEASGECDATANRLRSHKPRNPTFWYSRKMELAKLSRKGQVSIPRRLLRALGMEGEGYFLVELSPDGGILLRPAGVYPIEMYSQERIEAFLQEDALTPEENEKLRALQGA</sequence>
<evidence type="ECO:0000256" key="1">
    <source>
        <dbReference type="PROSITE-ProRule" id="PRU01076"/>
    </source>
</evidence>
<dbReference type="GO" id="GO:0003677">
    <property type="term" value="F:DNA binding"/>
    <property type="evidence" value="ECO:0007669"/>
    <property type="project" value="UniProtKB-UniRule"/>
</dbReference>
<proteinExistence type="predicted"/>
<keyword evidence="4" id="KW-1185">Reference proteome</keyword>
<evidence type="ECO:0000259" key="2">
    <source>
        <dbReference type="PROSITE" id="PS51740"/>
    </source>
</evidence>
<evidence type="ECO:0000313" key="4">
    <source>
        <dbReference type="Proteomes" id="UP000266178"/>
    </source>
</evidence>
<comment type="caution">
    <text evidence="3">The sequence shown here is derived from an EMBL/GenBank/DDBJ whole genome shotgun (WGS) entry which is preliminary data.</text>
</comment>
<evidence type="ECO:0000313" key="3">
    <source>
        <dbReference type="EMBL" id="RIH91167.1"/>
    </source>
</evidence>
<keyword evidence="1" id="KW-0238">DNA-binding</keyword>
<feature type="domain" description="SpoVT-AbrB" evidence="2">
    <location>
        <begin position="63"/>
        <end position="109"/>
    </location>
</feature>
<organism evidence="3 4">
    <name type="scientific">Meiothermus granaticius NBRC 107808</name>
    <dbReference type="NCBI Taxonomy" id="1227551"/>
    <lineage>
        <taxon>Bacteria</taxon>
        <taxon>Thermotogati</taxon>
        <taxon>Deinococcota</taxon>
        <taxon>Deinococci</taxon>
        <taxon>Thermales</taxon>
        <taxon>Thermaceae</taxon>
        <taxon>Meiothermus</taxon>
    </lineage>
</organism>
<name>A0A399F349_9DEIN</name>
<dbReference type="InterPro" id="IPR007159">
    <property type="entry name" value="SpoVT-AbrB_dom"/>
</dbReference>
<reference evidence="3 4" key="1">
    <citation type="submission" date="2018-08" db="EMBL/GenBank/DDBJ databases">
        <title>Meiothermus granaticius genome AF-68 sequencing project.</title>
        <authorList>
            <person name="Da Costa M.S."/>
            <person name="Albuquerque L."/>
            <person name="Raposo P."/>
            <person name="Froufe H.J.C."/>
            <person name="Barroso C.S."/>
            <person name="Egas C."/>
        </authorList>
    </citation>
    <scope>NUCLEOTIDE SEQUENCE [LARGE SCALE GENOMIC DNA]</scope>
    <source>
        <strain evidence="3 4">AF-68</strain>
    </source>
</reference>
<dbReference type="Proteomes" id="UP000266178">
    <property type="component" value="Unassembled WGS sequence"/>
</dbReference>
<accession>A0A399F349</accession>
<dbReference type="SMART" id="SM00966">
    <property type="entry name" value="SpoVT_AbrB"/>
    <property type="match status" value="1"/>
</dbReference>
<gene>
    <name evidence="3" type="ORF">Mgrana_02951</name>
</gene>
<dbReference type="InterPro" id="IPR037914">
    <property type="entry name" value="SpoVT-AbrB_sf"/>
</dbReference>
<dbReference type="EMBL" id="QWLB01000055">
    <property type="protein sequence ID" value="RIH91167.1"/>
    <property type="molecule type" value="Genomic_DNA"/>
</dbReference>
<dbReference type="SUPFAM" id="SSF89447">
    <property type="entry name" value="AbrB/MazE/MraZ-like"/>
    <property type="match status" value="1"/>
</dbReference>